<feature type="transmembrane region" description="Helical" evidence="6">
    <location>
        <begin position="32"/>
        <end position="52"/>
    </location>
</feature>
<keyword evidence="8" id="KW-1185">Reference proteome</keyword>
<dbReference type="GO" id="GO:0005886">
    <property type="term" value="C:plasma membrane"/>
    <property type="evidence" value="ECO:0007669"/>
    <property type="project" value="UniProtKB-SubCell"/>
</dbReference>
<keyword evidence="3 6" id="KW-0812">Transmembrane</keyword>
<feature type="transmembrane region" description="Helical" evidence="6">
    <location>
        <begin position="245"/>
        <end position="269"/>
    </location>
</feature>
<feature type="transmembrane region" description="Helical" evidence="6">
    <location>
        <begin position="171"/>
        <end position="192"/>
    </location>
</feature>
<reference evidence="7 8" key="1">
    <citation type="submission" date="2018-06" db="EMBL/GenBank/DDBJ databases">
        <title>Genomic Encyclopedia of Archaeal and Bacterial Type Strains, Phase II (KMG-II): from individual species to whole genera.</title>
        <authorList>
            <person name="Goeker M."/>
        </authorList>
    </citation>
    <scope>NUCLEOTIDE SEQUENCE [LARGE SCALE GENOMIC DNA]</scope>
    <source>
        <strain evidence="7 8">ATCC BAA-1881</strain>
    </source>
</reference>
<feature type="transmembrane region" description="Helical" evidence="6">
    <location>
        <begin position="289"/>
        <end position="311"/>
    </location>
</feature>
<evidence type="ECO:0000256" key="5">
    <source>
        <dbReference type="ARBA" id="ARBA00023136"/>
    </source>
</evidence>
<dbReference type="EMBL" id="QKUF01000006">
    <property type="protein sequence ID" value="PZW31222.1"/>
    <property type="molecule type" value="Genomic_DNA"/>
</dbReference>
<evidence type="ECO:0000256" key="2">
    <source>
        <dbReference type="ARBA" id="ARBA00022475"/>
    </source>
</evidence>
<evidence type="ECO:0000256" key="4">
    <source>
        <dbReference type="ARBA" id="ARBA00022989"/>
    </source>
</evidence>
<dbReference type="GO" id="GO:0022857">
    <property type="term" value="F:transmembrane transporter activity"/>
    <property type="evidence" value="ECO:0007669"/>
    <property type="project" value="InterPro"/>
</dbReference>
<comment type="caution">
    <text evidence="7">The sequence shown here is derived from an EMBL/GenBank/DDBJ whole genome shotgun (WGS) entry which is preliminary data.</text>
</comment>
<dbReference type="Gene3D" id="1.20.1740.10">
    <property type="entry name" value="Amino acid/polyamine transporter I"/>
    <property type="match status" value="1"/>
</dbReference>
<feature type="transmembrane region" description="Helical" evidence="6">
    <location>
        <begin position="380"/>
        <end position="403"/>
    </location>
</feature>
<gene>
    <name evidence="7" type="ORF">EI42_02319</name>
</gene>
<keyword evidence="5 6" id="KW-0472">Membrane</keyword>
<feature type="transmembrane region" description="Helical" evidence="6">
    <location>
        <begin position="457"/>
        <end position="478"/>
    </location>
</feature>
<feature type="transmembrane region" description="Helical" evidence="6">
    <location>
        <begin position="58"/>
        <end position="84"/>
    </location>
</feature>
<dbReference type="InterPro" id="IPR002293">
    <property type="entry name" value="AA/rel_permease1"/>
</dbReference>
<evidence type="ECO:0000256" key="1">
    <source>
        <dbReference type="ARBA" id="ARBA00004651"/>
    </source>
</evidence>
<evidence type="ECO:0000313" key="8">
    <source>
        <dbReference type="Proteomes" id="UP000248806"/>
    </source>
</evidence>
<evidence type="ECO:0000313" key="7">
    <source>
        <dbReference type="EMBL" id="PZW31222.1"/>
    </source>
</evidence>
<feature type="transmembrane region" description="Helical" evidence="6">
    <location>
        <begin position="423"/>
        <end position="445"/>
    </location>
</feature>
<comment type="subcellular location">
    <subcellularLocation>
        <location evidence="1">Cell membrane</location>
        <topology evidence="1">Multi-pass membrane protein</topology>
    </subcellularLocation>
</comment>
<dbReference type="RefSeq" id="WP_111321971.1">
    <property type="nucleotide sequence ID" value="NZ_BIFX01000003.1"/>
</dbReference>
<evidence type="ECO:0000256" key="3">
    <source>
        <dbReference type="ARBA" id="ARBA00022692"/>
    </source>
</evidence>
<evidence type="ECO:0000256" key="6">
    <source>
        <dbReference type="SAM" id="Phobius"/>
    </source>
</evidence>
<dbReference type="InterPro" id="IPR050367">
    <property type="entry name" value="APC_superfamily"/>
</dbReference>
<sequence length="498" mass="54156">METPVSSAAENELRSERIAGGILPKVLNSFDMIAIFVAIVLFISNSAGLASGAGPAAYFYWILGFLTFLIPGAIVTGQLGLMFPGEGSIYVWTHKAFGPFMGFLAGFCAWWPAMLVMIATSDAVVTLIQQMNPAFLTEPWQQGVVIIAVIAFSFLLSILRFRATQNVVNIIFVAYGGAILLIGIAGILTLLGGTPAHVDYSPSNWFPQVHTFTFYGTVILGLLGVEVPLNMGVEVQNTRSITRYLLWGSAVVMIGYLIGTFGVMVAVPVEHQNSPAAMVEAVRNGFGPAGQIVSTIVNIIFIGFFLFNTAVYNYSFGRLLFVSGLDRRLPAVISKVNANKVPWVAVLVQSIIAAVIAALVFLIIPYAIQTASPADLSSSIYWILQAAVTVIWCISMMILFIDVIIIRRMYHEEFKRVKLAPDWVFYLCSVLGTIASAVGMVVIFISPWASNIELTQWQILIAAIAILSMLVGVVIFFIGQKTIKSDISDKELLQQITS</sequence>
<keyword evidence="2" id="KW-1003">Cell membrane</keyword>
<protein>
    <submittedName>
        <fullName evidence="7">L-asparagine transporter-like permease</fullName>
    </submittedName>
</protein>
<keyword evidence="4 6" id="KW-1133">Transmembrane helix</keyword>
<dbReference type="OrthoDB" id="3170677at2"/>
<dbReference type="PANTHER" id="PTHR42770">
    <property type="entry name" value="AMINO ACID TRANSPORTER-RELATED"/>
    <property type="match status" value="1"/>
</dbReference>
<feature type="transmembrane region" description="Helical" evidence="6">
    <location>
        <begin position="140"/>
        <end position="159"/>
    </location>
</feature>
<dbReference type="PIRSF" id="PIRSF006060">
    <property type="entry name" value="AA_transporter"/>
    <property type="match status" value="1"/>
</dbReference>
<organism evidence="7 8">
    <name type="scientific">Thermosporothrix hazakensis</name>
    <dbReference type="NCBI Taxonomy" id="644383"/>
    <lineage>
        <taxon>Bacteria</taxon>
        <taxon>Bacillati</taxon>
        <taxon>Chloroflexota</taxon>
        <taxon>Ktedonobacteria</taxon>
        <taxon>Ktedonobacterales</taxon>
        <taxon>Thermosporotrichaceae</taxon>
        <taxon>Thermosporothrix</taxon>
    </lineage>
</organism>
<feature type="transmembrane region" description="Helical" evidence="6">
    <location>
        <begin position="343"/>
        <end position="368"/>
    </location>
</feature>
<dbReference type="Proteomes" id="UP000248806">
    <property type="component" value="Unassembled WGS sequence"/>
</dbReference>
<accession>A0A326UC08</accession>
<feature type="transmembrane region" description="Helical" evidence="6">
    <location>
        <begin position="212"/>
        <end position="233"/>
    </location>
</feature>
<proteinExistence type="predicted"/>
<feature type="transmembrane region" description="Helical" evidence="6">
    <location>
        <begin position="96"/>
        <end position="120"/>
    </location>
</feature>
<name>A0A326UC08_THEHA</name>
<dbReference type="AlphaFoldDB" id="A0A326UC08"/>
<dbReference type="Pfam" id="PF13520">
    <property type="entry name" value="AA_permease_2"/>
    <property type="match status" value="1"/>
</dbReference>